<dbReference type="AlphaFoldDB" id="Q49J57"/>
<organism evidence="1">
    <name type="scientific">Legionella quinlivanii</name>
    <dbReference type="NCBI Taxonomy" id="45073"/>
    <lineage>
        <taxon>Bacteria</taxon>
        <taxon>Pseudomonadati</taxon>
        <taxon>Pseudomonadota</taxon>
        <taxon>Gammaproteobacteria</taxon>
        <taxon>Legionellales</taxon>
        <taxon>Legionellaceae</taxon>
        <taxon>Legionella</taxon>
    </lineage>
</organism>
<dbReference type="RefSeq" id="WP_058508958.1">
    <property type="nucleotide sequence ID" value="NZ_CAAAIK010000017.1"/>
</dbReference>
<keyword evidence="3" id="KW-1185">Reference proteome</keyword>
<dbReference type="InterPro" id="IPR043089">
    <property type="entry name" value="Dot_Icm_IcmQ_C"/>
</dbReference>
<dbReference type="Gene3D" id="1.20.5.420">
    <property type="entry name" value="Immunoglobulin FC, subunit C"/>
    <property type="match status" value="1"/>
</dbReference>
<dbReference type="OrthoDB" id="5645338at2"/>
<evidence type="ECO:0000313" key="3">
    <source>
        <dbReference type="Proteomes" id="UP000054618"/>
    </source>
</evidence>
<dbReference type="InterPro" id="IPR013365">
    <property type="entry name" value="Dot_Icm_IcmQ"/>
</dbReference>
<reference evidence="1" key="1">
    <citation type="journal article" date="2005" name="Proc. Natl. Acad. Sci. U.S.A.">
        <title>Coevolution between nonhomologous but functionally similar proteins and their conserved partners in the Legionella pathogenesis system.</title>
        <authorList>
            <person name="Feldman M."/>
            <person name="Zusman T."/>
            <person name="Hagag S."/>
            <person name="Segal G."/>
        </authorList>
    </citation>
    <scope>NUCLEOTIDE SEQUENCE</scope>
</reference>
<dbReference type="PATRIC" id="fig|45073.5.peg.3081"/>
<dbReference type="STRING" id="45073.Lqui_2904"/>
<protein>
    <submittedName>
        <fullName evidence="1 2">IcmQ</fullName>
    </submittedName>
</protein>
<dbReference type="NCBIfam" id="TIGR02527">
    <property type="entry name" value="dot_icm_IcmQ"/>
    <property type="match status" value="1"/>
</dbReference>
<dbReference type="Proteomes" id="UP000054618">
    <property type="component" value="Unassembled WGS sequence"/>
</dbReference>
<reference evidence="2 3" key="2">
    <citation type="submission" date="2015-11" db="EMBL/GenBank/DDBJ databases">
        <title>Genomic analysis of 38 Legionella species identifies large and diverse effector repertoires.</title>
        <authorList>
            <person name="Burstein D."/>
            <person name="Amaro F."/>
            <person name="Zusman T."/>
            <person name="Lifshitz Z."/>
            <person name="Cohen O."/>
            <person name="Gilbert J.A."/>
            <person name="Pupko T."/>
            <person name="Shuman H.A."/>
            <person name="Segal G."/>
        </authorList>
    </citation>
    <scope>NUCLEOTIDE SEQUENCE [LARGE SCALE GENOMIC DNA]</scope>
    <source>
        <strain evidence="2 3">CDC#1442-AUS-E</strain>
    </source>
</reference>
<accession>Q49J57</accession>
<proteinExistence type="predicted"/>
<evidence type="ECO:0000313" key="2">
    <source>
        <dbReference type="EMBL" id="KTD45433.1"/>
    </source>
</evidence>
<gene>
    <name evidence="1" type="primary">icmQ</name>
    <name evidence="2" type="ORF">Lqui_2904</name>
</gene>
<dbReference type="Pfam" id="PF09475">
    <property type="entry name" value="Dot_icm_IcmQ"/>
    <property type="match status" value="1"/>
</dbReference>
<name>Q49J57_9GAMM</name>
<dbReference type="EMBL" id="AY860656">
    <property type="protein sequence ID" value="AAX56219.1"/>
    <property type="molecule type" value="Genomic_DNA"/>
</dbReference>
<dbReference type="Gene3D" id="3.20.170.50">
    <property type="entry name" value="Dot/Icm secretion system IcmQ, C-terminal domain"/>
    <property type="match status" value="1"/>
</dbReference>
<evidence type="ECO:0000313" key="1">
    <source>
        <dbReference type="EMBL" id="AAX56219.1"/>
    </source>
</evidence>
<sequence>MKDSVDDQQSADILKALDEAIETGPWEESNFLRVIGKNLREIRDSFNRSLDNGKPKNNSNATLLNRVALRSGQQEVFIALYSSEGNSMQSWERILANLPRQVISRPIYADEENVKFMIKSKENKMNESYISIFINQSDILPLSSDKVPQDKFGKPLLTLKDRSINLENINRFVHYSGTYKYIKGRLIKNQPNDSQ</sequence>
<dbReference type="EMBL" id="LNYS01000025">
    <property type="protein sequence ID" value="KTD45433.1"/>
    <property type="molecule type" value="Genomic_DNA"/>
</dbReference>